<keyword evidence="1" id="KW-0238">DNA-binding</keyword>
<dbReference type="Proteomes" id="UP000218437">
    <property type="component" value="Chromosome"/>
</dbReference>
<evidence type="ECO:0000313" key="1">
    <source>
        <dbReference type="EMBL" id="ATD62204.1"/>
    </source>
</evidence>
<evidence type="ECO:0000313" key="2">
    <source>
        <dbReference type="Proteomes" id="UP000218437"/>
    </source>
</evidence>
<protein>
    <submittedName>
        <fullName evidence="1">DNA-binding protein</fullName>
    </submittedName>
</protein>
<proteinExistence type="predicted"/>
<dbReference type="RefSeq" id="WP_096236470.1">
    <property type="nucleotide sequence ID" value="NZ_CP023422.1"/>
</dbReference>
<name>A0A290WZA5_9BURK</name>
<gene>
    <name evidence="1" type="ORF">CNX70_20200</name>
</gene>
<dbReference type="AlphaFoldDB" id="A0A290WZA5"/>
<dbReference type="GO" id="GO:0003677">
    <property type="term" value="F:DNA binding"/>
    <property type="evidence" value="ECO:0007669"/>
    <property type="project" value="UniProtKB-KW"/>
</dbReference>
<sequence>MDYIFTLKYRLPDHEHDLDALVERLGSGGCDDALAGIGQAGRLALEFTREASNANEALLSALADVKVIVPDAVLFEAAPDFVGLTDVAQVLGLSRQNLHKLMSKHRHSFPVPVHEGSASIWHLADVLAWLHAKGTYQLEPGLAELAQVTRQINLARETAQAPPLPADIVAMLN</sequence>
<accession>A0A290WZA5</accession>
<organism evidence="1 2">
    <name type="scientific">Janthinobacterium svalbardensis</name>
    <dbReference type="NCBI Taxonomy" id="368607"/>
    <lineage>
        <taxon>Bacteria</taxon>
        <taxon>Pseudomonadati</taxon>
        <taxon>Pseudomonadota</taxon>
        <taxon>Betaproteobacteria</taxon>
        <taxon>Burkholderiales</taxon>
        <taxon>Oxalobacteraceae</taxon>
        <taxon>Janthinobacterium</taxon>
    </lineage>
</organism>
<dbReference type="EMBL" id="CP023422">
    <property type="protein sequence ID" value="ATD62204.1"/>
    <property type="molecule type" value="Genomic_DNA"/>
</dbReference>
<keyword evidence="2" id="KW-1185">Reference proteome</keyword>
<dbReference type="KEGG" id="jsv:CNX70_20200"/>
<reference evidence="1 2" key="1">
    <citation type="submission" date="2017-09" db="EMBL/GenBank/DDBJ databases">
        <title>Complete genome sequence of Janthinobacterium svalbardensis PAMC 27463.</title>
        <authorList>
            <person name="Cho Y.-J."/>
            <person name="Cho A."/>
            <person name="Kim O.-S."/>
            <person name="Lee J.-I."/>
        </authorList>
    </citation>
    <scope>NUCLEOTIDE SEQUENCE [LARGE SCALE GENOMIC DNA]</scope>
    <source>
        <strain evidence="1 2">PAMC 27463</strain>
    </source>
</reference>